<evidence type="ECO:0000256" key="1">
    <source>
        <dbReference type="ARBA" id="ARBA00010617"/>
    </source>
</evidence>
<dbReference type="RefSeq" id="WP_344583736.1">
    <property type="nucleotide sequence ID" value="NZ_BAAARK010000043.1"/>
</dbReference>
<dbReference type="PANTHER" id="PTHR46696">
    <property type="entry name" value="P450, PUTATIVE (EUROFUNG)-RELATED"/>
    <property type="match status" value="1"/>
</dbReference>
<protein>
    <submittedName>
        <fullName evidence="2">Cytochrome P450</fullName>
    </submittedName>
</protein>
<reference evidence="2 3" key="1">
    <citation type="journal article" date="2019" name="Int. J. Syst. Evol. Microbiol.">
        <title>The Global Catalogue of Microorganisms (GCM) 10K type strain sequencing project: providing services to taxonomists for standard genome sequencing and annotation.</title>
        <authorList>
            <consortium name="The Broad Institute Genomics Platform"/>
            <consortium name="The Broad Institute Genome Sequencing Center for Infectious Disease"/>
            <person name="Wu L."/>
            <person name="Ma J."/>
        </authorList>
    </citation>
    <scope>NUCLEOTIDE SEQUENCE [LARGE SCALE GENOMIC DNA]</scope>
    <source>
        <strain evidence="2 3">JCM 16374</strain>
    </source>
</reference>
<gene>
    <name evidence="2" type="ORF">GCM10009864_72450</name>
</gene>
<dbReference type="Proteomes" id="UP001500994">
    <property type="component" value="Unassembled WGS sequence"/>
</dbReference>
<dbReference type="InterPro" id="IPR036396">
    <property type="entry name" value="Cyt_P450_sf"/>
</dbReference>
<evidence type="ECO:0000313" key="3">
    <source>
        <dbReference type="Proteomes" id="UP001500994"/>
    </source>
</evidence>
<dbReference type="Pfam" id="PF00067">
    <property type="entry name" value="p450"/>
    <property type="match status" value="1"/>
</dbReference>
<dbReference type="CDD" id="cd11033">
    <property type="entry name" value="CYP142-like"/>
    <property type="match status" value="1"/>
</dbReference>
<name>A0ABN3SZA3_9ACTN</name>
<dbReference type="InterPro" id="IPR002397">
    <property type="entry name" value="Cyt_P450_B"/>
</dbReference>
<proteinExistence type="inferred from homology"/>
<accession>A0ABN3SZA3</accession>
<evidence type="ECO:0000313" key="2">
    <source>
        <dbReference type="EMBL" id="GAA2688094.1"/>
    </source>
</evidence>
<comment type="caution">
    <text evidence="2">The sequence shown here is derived from an EMBL/GenBank/DDBJ whole genome shotgun (WGS) entry which is preliminary data.</text>
</comment>
<keyword evidence="3" id="KW-1185">Reference proteome</keyword>
<sequence>MTTAPTIGPATLTDPETHATSDPHALWTWMRAHAPVHWHPATDLPAFWSLTRHADIRAVYRDTSTFSSARGVLLRPAKAGDDPGGGLTLALTDAPRHKQLRVLIADWFNTRAVRALEGYVRSATRAVLDRTTGTPGCDFATDVAGRLSLSVISHILGVPDEDHEDLYRWTNEAFEAHSSLVAHPDIVGYFMELLYRRMEKPAGDLLSALVHGTVDGELLTEEEAVLNCENLIGATENGRLALIGGMKAFLDHPDQWQRLRDDRSLLPSAIEEILRWTSSATHSMRVAVRPCEIRGRRIEAGDRVVLWLPSANRDEAMFIDPYRFDVSRSPNRHIALAAGEHFCIGSTLARAEMRILFSELLDSMNAIEPVGPARALRSIAVNGPESLPVRMTAG</sequence>
<dbReference type="InterPro" id="IPR001128">
    <property type="entry name" value="Cyt_P450"/>
</dbReference>
<comment type="similarity">
    <text evidence="1">Belongs to the cytochrome P450 family.</text>
</comment>
<dbReference type="PRINTS" id="PR00359">
    <property type="entry name" value="BP450"/>
</dbReference>
<dbReference type="EMBL" id="BAAARK010000043">
    <property type="protein sequence ID" value="GAA2688094.1"/>
    <property type="molecule type" value="Genomic_DNA"/>
</dbReference>
<dbReference type="Gene3D" id="1.10.630.10">
    <property type="entry name" value="Cytochrome P450"/>
    <property type="match status" value="1"/>
</dbReference>
<dbReference type="SUPFAM" id="SSF48264">
    <property type="entry name" value="Cytochrome P450"/>
    <property type="match status" value="1"/>
</dbReference>
<organism evidence="2 3">
    <name type="scientific">Streptomyces lunalinharesii</name>
    <dbReference type="NCBI Taxonomy" id="333384"/>
    <lineage>
        <taxon>Bacteria</taxon>
        <taxon>Bacillati</taxon>
        <taxon>Actinomycetota</taxon>
        <taxon>Actinomycetes</taxon>
        <taxon>Kitasatosporales</taxon>
        <taxon>Streptomycetaceae</taxon>
        <taxon>Streptomyces</taxon>
    </lineage>
</organism>
<dbReference type="PANTHER" id="PTHR46696:SF4">
    <property type="entry name" value="BIOTIN BIOSYNTHESIS CYTOCHROME P450"/>
    <property type="match status" value="1"/>
</dbReference>